<comment type="function">
    <text evidence="11 14">The main replicative DNA helicase, it participates in initiation and elongation during chromosome replication. Travels ahead of the DNA replisome, separating dsDNA into templates for DNA synthesis. A processive ATP-dependent 5'-3' DNA helicase it has DNA-dependent ATPase activity.</text>
</comment>
<evidence type="ECO:0000256" key="14">
    <source>
        <dbReference type="RuleBase" id="RU362085"/>
    </source>
</evidence>
<keyword evidence="5 14" id="KW-0547">Nucleotide-binding</keyword>
<evidence type="ECO:0000313" key="17">
    <source>
        <dbReference type="Proteomes" id="UP000672602"/>
    </source>
</evidence>
<dbReference type="Pfam" id="PF03796">
    <property type="entry name" value="DnaB_C"/>
    <property type="match status" value="1"/>
</dbReference>
<comment type="caution">
    <text evidence="16">The sequence shown here is derived from an EMBL/GenBank/DDBJ whole genome shotgun (WGS) entry which is preliminary data.</text>
</comment>
<keyword evidence="8 14" id="KW-0067">ATP-binding</keyword>
<keyword evidence="3 14" id="KW-0639">Primosome</keyword>
<dbReference type="GO" id="GO:0006269">
    <property type="term" value="P:DNA replication, synthesis of primer"/>
    <property type="evidence" value="ECO:0007669"/>
    <property type="project" value="UniProtKB-UniRule"/>
</dbReference>
<evidence type="ECO:0000256" key="13">
    <source>
        <dbReference type="NCBIfam" id="TIGR00665"/>
    </source>
</evidence>
<dbReference type="Proteomes" id="UP000672602">
    <property type="component" value="Unassembled WGS sequence"/>
</dbReference>
<dbReference type="InterPro" id="IPR007692">
    <property type="entry name" value="DNA_helicase_DnaB"/>
</dbReference>
<evidence type="ECO:0000256" key="12">
    <source>
        <dbReference type="ARBA" id="ARBA00048954"/>
    </source>
</evidence>
<dbReference type="InterPro" id="IPR007694">
    <property type="entry name" value="DNA_helicase_DnaB-like_C"/>
</dbReference>
<evidence type="ECO:0000256" key="7">
    <source>
        <dbReference type="ARBA" id="ARBA00022806"/>
    </source>
</evidence>
<dbReference type="EC" id="5.6.2.3" evidence="13 14"/>
<keyword evidence="4 14" id="KW-0235">DNA replication</keyword>
<dbReference type="GO" id="GO:0005829">
    <property type="term" value="C:cytosol"/>
    <property type="evidence" value="ECO:0007669"/>
    <property type="project" value="TreeGrafter"/>
</dbReference>
<dbReference type="GO" id="GO:0005524">
    <property type="term" value="F:ATP binding"/>
    <property type="evidence" value="ECO:0007669"/>
    <property type="project" value="UniProtKB-UniRule"/>
</dbReference>
<dbReference type="NCBIfam" id="NF006606">
    <property type="entry name" value="PRK09165.1"/>
    <property type="match status" value="1"/>
</dbReference>
<dbReference type="Gene3D" id="3.40.50.300">
    <property type="entry name" value="P-loop containing nucleotide triphosphate hydrolases"/>
    <property type="match status" value="1"/>
</dbReference>
<evidence type="ECO:0000256" key="5">
    <source>
        <dbReference type="ARBA" id="ARBA00022741"/>
    </source>
</evidence>
<evidence type="ECO:0000256" key="11">
    <source>
        <dbReference type="ARBA" id="ARBA00044932"/>
    </source>
</evidence>
<dbReference type="CDD" id="cd00984">
    <property type="entry name" value="DnaB_C"/>
    <property type="match status" value="1"/>
</dbReference>
<gene>
    <name evidence="16" type="ORF">KAJ83_04180</name>
</gene>
<evidence type="ECO:0000256" key="8">
    <source>
        <dbReference type="ARBA" id="ARBA00022840"/>
    </source>
</evidence>
<dbReference type="InterPro" id="IPR027417">
    <property type="entry name" value="P-loop_NTPase"/>
</dbReference>
<evidence type="ECO:0000256" key="1">
    <source>
        <dbReference type="ARBA" id="ARBA00008428"/>
    </source>
</evidence>
<reference evidence="16" key="1">
    <citation type="submission" date="2021-04" db="EMBL/GenBank/DDBJ databases">
        <authorList>
            <person name="Zhang D.-C."/>
        </authorList>
    </citation>
    <scope>NUCLEOTIDE SEQUENCE</scope>
    <source>
        <strain evidence="16">CGMCC 1.15697</strain>
    </source>
</reference>
<name>A0A8J7S3T0_9PROT</name>
<organism evidence="16 17">
    <name type="scientific">Marivibrio halodurans</name>
    <dbReference type="NCBI Taxonomy" id="2039722"/>
    <lineage>
        <taxon>Bacteria</taxon>
        <taxon>Pseudomonadati</taxon>
        <taxon>Pseudomonadota</taxon>
        <taxon>Alphaproteobacteria</taxon>
        <taxon>Rhodospirillales</taxon>
        <taxon>Rhodospirillaceae</taxon>
        <taxon>Marivibrio</taxon>
    </lineage>
</organism>
<keyword evidence="17" id="KW-1185">Reference proteome</keyword>
<evidence type="ECO:0000256" key="2">
    <source>
        <dbReference type="ARBA" id="ARBA00011643"/>
    </source>
</evidence>
<evidence type="ECO:0000256" key="4">
    <source>
        <dbReference type="ARBA" id="ARBA00022705"/>
    </source>
</evidence>
<dbReference type="InterPro" id="IPR036185">
    <property type="entry name" value="DNA_heli_DnaB-like_N_sf"/>
</dbReference>
<proteinExistence type="inferred from homology"/>
<dbReference type="SUPFAM" id="SSF52540">
    <property type="entry name" value="P-loop containing nucleoside triphosphate hydrolases"/>
    <property type="match status" value="1"/>
</dbReference>
<dbReference type="GO" id="GO:0016787">
    <property type="term" value="F:hydrolase activity"/>
    <property type="evidence" value="ECO:0007669"/>
    <property type="project" value="UniProtKB-KW"/>
</dbReference>
<dbReference type="RefSeq" id="WP_210680733.1">
    <property type="nucleotide sequence ID" value="NZ_JAGMWN010000001.1"/>
</dbReference>
<dbReference type="EMBL" id="JAGMWN010000001">
    <property type="protein sequence ID" value="MBP5856194.1"/>
    <property type="molecule type" value="Genomic_DNA"/>
</dbReference>
<evidence type="ECO:0000256" key="3">
    <source>
        <dbReference type="ARBA" id="ARBA00022515"/>
    </source>
</evidence>
<dbReference type="NCBIfam" id="TIGR00665">
    <property type="entry name" value="DnaB"/>
    <property type="match status" value="1"/>
</dbReference>
<evidence type="ECO:0000259" key="15">
    <source>
        <dbReference type="PROSITE" id="PS51199"/>
    </source>
</evidence>
<keyword evidence="7 14" id="KW-0347">Helicase</keyword>
<dbReference type="AlphaFoldDB" id="A0A8J7S3T0"/>
<dbReference type="GO" id="GO:1990077">
    <property type="term" value="C:primosome complex"/>
    <property type="evidence" value="ECO:0007669"/>
    <property type="project" value="UniProtKB-UniRule"/>
</dbReference>
<dbReference type="InterPro" id="IPR016136">
    <property type="entry name" value="DNA_helicase_N/primase_C"/>
</dbReference>
<feature type="domain" description="SF4 helicase" evidence="15">
    <location>
        <begin position="205"/>
        <end position="510"/>
    </location>
</feature>
<accession>A0A8J7S3T0</accession>
<keyword evidence="9 14" id="KW-0238">DNA-binding</keyword>
<sequence length="515" mass="57926">MNTPATPTTDAPLDNVTHLREEDANAPALRHPPHNIEVEQALLGAILRNNRAYEAAGDLLEPRHFYAPEHQRLFQLIRSIIDRAQVANATSLGHIVDEDELLKGIGGRDYLYRLDAGLVTIINARQYAETVRDLFMKRELIGLGEDVVNDAYDNSDLDFTAERQIEKAEQRLYDLAVTGEADRSVIAIGKASSLAVASVEKAMQREGHVVGVTSGFRDIDNMLGGLHPSDLLILAGRPAMGKTALATNMAFNAAKAYRRIENDDGQVIEEGGHVLFFSLEMSAEQLAARIMAERARVSSDKMRRGEIDPQEFDRVAQAAEELSKLPLYIDDTPALSITGLRQRARRVKRQHGLHMIVVDYLQLLQPPVDKRVEGRVNEVSEITRGLKTLAKELEVPVLALSQLSRQVENREDKRPQLADLRESGSIEQDADVVTFIYRPEYYLEKEHPEQRGNETPEKYQERVERHNQRLAEARNIAEVIIAKQRHGPVGTVELQFTGEFTVFSDLDRHHDEGMY</sequence>
<evidence type="ECO:0000256" key="9">
    <source>
        <dbReference type="ARBA" id="ARBA00023125"/>
    </source>
</evidence>
<evidence type="ECO:0000256" key="6">
    <source>
        <dbReference type="ARBA" id="ARBA00022801"/>
    </source>
</evidence>
<keyword evidence="10" id="KW-0413">Isomerase</keyword>
<dbReference type="Gene3D" id="1.10.860.10">
    <property type="entry name" value="DNAb Helicase, Chain A"/>
    <property type="match status" value="1"/>
</dbReference>
<dbReference type="SUPFAM" id="SSF48024">
    <property type="entry name" value="N-terminal domain of DnaB helicase"/>
    <property type="match status" value="1"/>
</dbReference>
<comment type="similarity">
    <text evidence="1 14">Belongs to the helicase family. DnaB subfamily.</text>
</comment>
<evidence type="ECO:0000313" key="16">
    <source>
        <dbReference type="EMBL" id="MBP5856194.1"/>
    </source>
</evidence>
<comment type="subunit">
    <text evidence="2">Homohexamer.</text>
</comment>
<dbReference type="InterPro" id="IPR007693">
    <property type="entry name" value="DNA_helicase_DnaB-like_N"/>
</dbReference>
<dbReference type="PROSITE" id="PS51199">
    <property type="entry name" value="SF4_HELICASE"/>
    <property type="match status" value="1"/>
</dbReference>
<dbReference type="PANTHER" id="PTHR30153">
    <property type="entry name" value="REPLICATIVE DNA HELICASE DNAB"/>
    <property type="match status" value="1"/>
</dbReference>
<protein>
    <recommendedName>
        <fullName evidence="13 14">Replicative DNA helicase</fullName>
        <ecNumber evidence="13 14">5.6.2.3</ecNumber>
    </recommendedName>
</protein>
<evidence type="ECO:0000256" key="10">
    <source>
        <dbReference type="ARBA" id="ARBA00023235"/>
    </source>
</evidence>
<dbReference type="Pfam" id="PF00772">
    <property type="entry name" value="DnaB"/>
    <property type="match status" value="1"/>
</dbReference>
<dbReference type="GO" id="GO:0003677">
    <property type="term" value="F:DNA binding"/>
    <property type="evidence" value="ECO:0007669"/>
    <property type="project" value="UniProtKB-UniRule"/>
</dbReference>
<dbReference type="GO" id="GO:0043139">
    <property type="term" value="F:5'-3' DNA helicase activity"/>
    <property type="evidence" value="ECO:0007669"/>
    <property type="project" value="UniProtKB-EC"/>
</dbReference>
<dbReference type="PANTHER" id="PTHR30153:SF2">
    <property type="entry name" value="REPLICATIVE DNA HELICASE"/>
    <property type="match status" value="1"/>
</dbReference>
<keyword evidence="6 14" id="KW-0378">Hydrolase</keyword>
<comment type="catalytic activity">
    <reaction evidence="12 14">
        <text>ATP + H2O = ADP + phosphate + H(+)</text>
        <dbReference type="Rhea" id="RHEA:13065"/>
        <dbReference type="ChEBI" id="CHEBI:15377"/>
        <dbReference type="ChEBI" id="CHEBI:15378"/>
        <dbReference type="ChEBI" id="CHEBI:30616"/>
        <dbReference type="ChEBI" id="CHEBI:43474"/>
        <dbReference type="ChEBI" id="CHEBI:456216"/>
        <dbReference type="EC" id="5.6.2.3"/>
    </reaction>
</comment>